<accession>A0A834M582</accession>
<dbReference type="Proteomes" id="UP000625711">
    <property type="component" value="Unassembled WGS sequence"/>
</dbReference>
<comment type="similarity">
    <text evidence="5">Belongs to the CFAP53 family.</text>
</comment>
<keyword evidence="3" id="KW-0969">Cilium</keyword>
<dbReference type="PANTHER" id="PTHR31183:SF1">
    <property type="entry name" value="CILIA- AND FLAGELLA-ASSOCIATED PROTEIN 53"/>
    <property type="match status" value="1"/>
</dbReference>
<dbReference type="InterPro" id="IPR043597">
    <property type="entry name" value="TPH_dom"/>
</dbReference>
<evidence type="ECO:0000259" key="8">
    <source>
        <dbReference type="Pfam" id="PF13868"/>
    </source>
</evidence>
<evidence type="ECO:0000313" key="9">
    <source>
        <dbReference type="EMBL" id="KAF7270898.1"/>
    </source>
</evidence>
<dbReference type="OrthoDB" id="75950at2759"/>
<keyword evidence="10" id="KW-1185">Reference proteome</keyword>
<feature type="coiled-coil region" evidence="7">
    <location>
        <begin position="99"/>
        <end position="160"/>
    </location>
</feature>
<evidence type="ECO:0000256" key="4">
    <source>
        <dbReference type="ARBA" id="ARBA00023273"/>
    </source>
</evidence>
<sequence length="533" mass="64246">MFGGDLVPPKCRSKAKKYPALDIQCPGLTPGSYSHIAREPNTDQSRLLHYKQRKDSFDQLKEEREKTNSIKTAFDIKYEKHVEMKQLQRAIDERVKQKMKAYEETVEQRRKKLQELLCKEEREYFYETIENAQKGSDIKMEQLKQRAQMLKAKREAERLEIVNQKRIEQYRNRCQELRPTLHKKNTMESKYTQLQQMRENEARRQADRELDMMWHELNMKEIQAKKEREVQEMLERKNKEKELIQVWDKQMKGKELLKEEMDKLAVEDRIEMAKLCEEIRREEINELDKKRRKRDATAKELLEQIAIQEKLQAQRKMEENALDQAFNSLAQLEIEREKAAIKDITTQARRETELYKKHLQQLEIERKQEEKKLMELLEIHRKEVEAKQNEARCKIVEAKRKLHMDVLMERAEQIKYQKQEAEQQLKLKEAENELLRMAFETNERLQAESDRLQKMEAMKYRDDLTKQIEYNNTLRQREQEELERQLADGVKEEEKYRKIVEEIIKGEIKAGAKHPFRAAIENRDCYCPSSSQI</sequence>
<feature type="domain" description="Trichohyalin-plectin-homology" evidence="8">
    <location>
        <begin position="195"/>
        <end position="505"/>
    </location>
</feature>
<keyword evidence="4" id="KW-0966">Cell projection</keyword>
<protein>
    <recommendedName>
        <fullName evidence="6">Cilia- and flagella-associated protein 53</fullName>
    </recommendedName>
</protein>
<comment type="subcellular location">
    <subcellularLocation>
        <location evidence="1">Cell projection</location>
        <location evidence="1">Cilium</location>
    </subcellularLocation>
</comment>
<dbReference type="GO" id="GO:0005929">
    <property type="term" value="C:cilium"/>
    <property type="evidence" value="ECO:0007669"/>
    <property type="project" value="UniProtKB-SubCell"/>
</dbReference>
<evidence type="ECO:0000256" key="6">
    <source>
        <dbReference type="ARBA" id="ARBA00033773"/>
    </source>
</evidence>
<evidence type="ECO:0000313" key="10">
    <source>
        <dbReference type="Proteomes" id="UP000625711"/>
    </source>
</evidence>
<evidence type="ECO:0000256" key="1">
    <source>
        <dbReference type="ARBA" id="ARBA00004138"/>
    </source>
</evidence>
<dbReference type="EMBL" id="JAACXV010014047">
    <property type="protein sequence ID" value="KAF7270898.1"/>
    <property type="molecule type" value="Genomic_DNA"/>
</dbReference>
<evidence type="ECO:0000256" key="5">
    <source>
        <dbReference type="ARBA" id="ARBA00033747"/>
    </source>
</evidence>
<evidence type="ECO:0000256" key="2">
    <source>
        <dbReference type="ARBA" id="ARBA00023054"/>
    </source>
</evidence>
<gene>
    <name evidence="9" type="ORF">GWI33_016162</name>
</gene>
<dbReference type="Pfam" id="PF13868">
    <property type="entry name" value="TPH"/>
    <property type="match status" value="1"/>
</dbReference>
<keyword evidence="2 7" id="KW-0175">Coiled coil</keyword>
<reference evidence="9" key="1">
    <citation type="submission" date="2020-08" db="EMBL/GenBank/DDBJ databases">
        <title>Genome sequencing and assembly of the red palm weevil Rhynchophorus ferrugineus.</title>
        <authorList>
            <person name="Dias G.B."/>
            <person name="Bergman C.M."/>
            <person name="Manee M."/>
        </authorList>
    </citation>
    <scope>NUCLEOTIDE SEQUENCE</scope>
    <source>
        <strain evidence="9">AA-2017</strain>
        <tissue evidence="9">Whole larva</tissue>
    </source>
</reference>
<name>A0A834M582_RHYFE</name>
<organism evidence="9 10">
    <name type="scientific">Rhynchophorus ferrugineus</name>
    <name type="common">Red palm weevil</name>
    <name type="synonym">Curculio ferrugineus</name>
    <dbReference type="NCBI Taxonomy" id="354439"/>
    <lineage>
        <taxon>Eukaryota</taxon>
        <taxon>Metazoa</taxon>
        <taxon>Ecdysozoa</taxon>
        <taxon>Arthropoda</taxon>
        <taxon>Hexapoda</taxon>
        <taxon>Insecta</taxon>
        <taxon>Pterygota</taxon>
        <taxon>Neoptera</taxon>
        <taxon>Endopterygota</taxon>
        <taxon>Coleoptera</taxon>
        <taxon>Polyphaga</taxon>
        <taxon>Cucujiformia</taxon>
        <taxon>Curculionidae</taxon>
        <taxon>Dryophthorinae</taxon>
        <taxon>Rhynchophorus</taxon>
    </lineage>
</organism>
<dbReference type="InterPro" id="IPR043596">
    <property type="entry name" value="CFAP53/TCHP"/>
</dbReference>
<evidence type="ECO:0000256" key="7">
    <source>
        <dbReference type="SAM" id="Coils"/>
    </source>
</evidence>
<comment type="caution">
    <text evidence="9">The sequence shown here is derived from an EMBL/GenBank/DDBJ whole genome shotgun (WGS) entry which is preliminary data.</text>
</comment>
<feature type="coiled-coil region" evidence="7">
    <location>
        <begin position="280"/>
        <end position="455"/>
    </location>
</feature>
<dbReference type="AlphaFoldDB" id="A0A834M582"/>
<proteinExistence type="inferred from homology"/>
<feature type="coiled-coil region" evidence="7">
    <location>
        <begin position="184"/>
        <end position="243"/>
    </location>
</feature>
<dbReference type="PANTHER" id="PTHR31183">
    <property type="entry name" value="TRICHOPLEIN KERATIN FILAMENT-BINDING PROTEIN FAMILY MEMBER"/>
    <property type="match status" value="1"/>
</dbReference>
<evidence type="ECO:0000256" key="3">
    <source>
        <dbReference type="ARBA" id="ARBA00023069"/>
    </source>
</evidence>